<dbReference type="Proteomes" id="UP000294847">
    <property type="component" value="Chromosome 5"/>
</dbReference>
<dbReference type="CDD" id="cd07730">
    <property type="entry name" value="metallo-hydrolase-like_MBL-fold"/>
    <property type="match status" value="1"/>
</dbReference>
<evidence type="ECO:0000256" key="2">
    <source>
        <dbReference type="ARBA" id="ARBA00022827"/>
    </source>
</evidence>
<evidence type="ECO:0000313" key="7">
    <source>
        <dbReference type="Proteomes" id="UP000294847"/>
    </source>
</evidence>
<evidence type="ECO:0000259" key="5">
    <source>
        <dbReference type="SMART" id="SM00849"/>
    </source>
</evidence>
<name>A0A4P7NMB3_PYROR</name>
<dbReference type="GO" id="GO:0050661">
    <property type="term" value="F:NADP binding"/>
    <property type="evidence" value="ECO:0007669"/>
    <property type="project" value="InterPro"/>
</dbReference>
<dbReference type="PANTHER" id="PTHR43098:SF5">
    <property type="entry name" value="DUAL-FUNCTIONAL MONOOXYGENASE_METHYLTRANSFERASE PSOF"/>
    <property type="match status" value="1"/>
</dbReference>
<dbReference type="InterPro" id="IPR036188">
    <property type="entry name" value="FAD/NAD-bd_sf"/>
</dbReference>
<dbReference type="AlphaFoldDB" id="A0A4P7NMB3"/>
<protein>
    <recommendedName>
        <fullName evidence="5">Metallo-beta-lactamase domain-containing protein</fullName>
    </recommendedName>
</protein>
<evidence type="ECO:0000256" key="3">
    <source>
        <dbReference type="ARBA" id="ARBA00022857"/>
    </source>
</evidence>
<evidence type="ECO:0000256" key="4">
    <source>
        <dbReference type="ARBA" id="ARBA00023002"/>
    </source>
</evidence>
<dbReference type="EMBL" id="CP034208">
    <property type="protein sequence ID" value="QBZ63334.1"/>
    <property type="molecule type" value="Genomic_DNA"/>
</dbReference>
<dbReference type="Pfam" id="PF00753">
    <property type="entry name" value="Lactamase_B"/>
    <property type="match status" value="1"/>
</dbReference>
<sequence length="960" mass="108054">MTSSDSNTRVALPAGSESVTVKIINPVNFGPAVLSRFMAPPVPGLEKFPALPSFSFLIEHPPSGRKLVFDLGIRKDFETGYSKNICEYIPTTNYDIRVEKDVVEILEDGGVDPRGIEAVIWSHWHWDHIGNPQSFPETTDLIVGPGFKEAMLPGAPANPESPIQESDYADRNLREITFDGPRALKIGSFPAYDYFGDGSFYLLDSPGHAVGHLCGLARTTTSPTSTFVLLGGDVCHYAGIFRPSPQLPIPASIAPHPCPSSLLPALCPGHAWEELQRSRGREATDALYDMTFGHDIPLANKTVSWLQELDCIEDVFVIVAHDGTVRDSGVPQFPRSLNDWKAKGWGKDLRWAFLRDLETFWRTKGLVSKRLGSGAVVISPIVFIPAVFFCSYVRLRSPTQALVMSAFQEANKDLDYDVLVIGAGLSGIYSLHHLRELGLRVKAIEAGEAAGGTWFWNRYPGARFDSESFSYIFSFSQELLDEWSWTEHFAPQPETLKYVNFMVDKFDLKRSMQFNTRIKSMKFRDDSNSWLLVDQNGQEYTTRYVVTAIGILNEPTLPAIPGVDDYKGEAWHTARWPGNHEVGLRGKRVGIIGTGATGIQTIQEIYKDCGSLTVFQRTPNWTAPIRNSKISPEEMNDIRKRYPEIFQACLESSSCFVHKVNPKKTTEWDREELLAHFEELYLKPGFAKVLGIPVDIFMDREANKLYSDFIASKIRPRIKDPAVAEKLIPKCHGFMTRRVPLENGYYEAFNEPHVRLVDLKETPIDRITEKGVRLAAPATNGNGDQPKLEELELDVLIYATGFDATTGSFRAIDIQGVDGKRLWEDTWANCISTYLGVAVPKFPNMFMAMGPHQMFGNIPRSIEYTCQWIVDLIQFARDRNVLRVEATQEKADAWYEHVESSGVGMLINEVDSWMTGVNTNLKHKQKRSLVRYNGPAPGYRKRCNDVKEREYKDFELVFGN</sequence>
<keyword evidence="1" id="KW-0285">Flavoprotein</keyword>
<dbReference type="PANTHER" id="PTHR43098">
    <property type="entry name" value="L-ORNITHINE N(5)-MONOOXYGENASE-RELATED"/>
    <property type="match status" value="1"/>
</dbReference>
<dbReference type="GO" id="GO:0004499">
    <property type="term" value="F:N,N-dimethylaniline monooxygenase activity"/>
    <property type="evidence" value="ECO:0007669"/>
    <property type="project" value="InterPro"/>
</dbReference>
<proteinExistence type="predicted"/>
<dbReference type="SMART" id="SM00849">
    <property type="entry name" value="Lactamase_B"/>
    <property type="match status" value="1"/>
</dbReference>
<feature type="domain" description="Metallo-beta-lactamase" evidence="5">
    <location>
        <begin position="52"/>
        <end position="270"/>
    </location>
</feature>
<dbReference type="Gene3D" id="3.60.15.10">
    <property type="entry name" value="Ribonuclease Z/Hydroxyacylglutathione hydrolase-like"/>
    <property type="match status" value="1"/>
</dbReference>
<keyword evidence="3" id="KW-0521">NADP</keyword>
<gene>
    <name evidence="6" type="ORF">PoMZ_12232</name>
</gene>
<dbReference type="InterPro" id="IPR020946">
    <property type="entry name" value="Flavin_mOase-like"/>
</dbReference>
<organism evidence="6 7">
    <name type="scientific">Pyricularia oryzae</name>
    <name type="common">Rice blast fungus</name>
    <name type="synonym">Magnaporthe oryzae</name>
    <dbReference type="NCBI Taxonomy" id="318829"/>
    <lineage>
        <taxon>Eukaryota</taxon>
        <taxon>Fungi</taxon>
        <taxon>Dikarya</taxon>
        <taxon>Ascomycota</taxon>
        <taxon>Pezizomycotina</taxon>
        <taxon>Sordariomycetes</taxon>
        <taxon>Sordariomycetidae</taxon>
        <taxon>Magnaporthales</taxon>
        <taxon>Pyriculariaceae</taxon>
        <taxon>Pyricularia</taxon>
    </lineage>
</organism>
<keyword evidence="4" id="KW-0560">Oxidoreductase</keyword>
<evidence type="ECO:0000256" key="1">
    <source>
        <dbReference type="ARBA" id="ARBA00022630"/>
    </source>
</evidence>
<dbReference type="GO" id="GO:0050660">
    <property type="term" value="F:flavin adenine dinucleotide binding"/>
    <property type="evidence" value="ECO:0007669"/>
    <property type="project" value="InterPro"/>
</dbReference>
<keyword evidence="2" id="KW-0274">FAD</keyword>
<dbReference type="Gene3D" id="3.50.50.60">
    <property type="entry name" value="FAD/NAD(P)-binding domain"/>
    <property type="match status" value="2"/>
</dbReference>
<reference evidence="6 7" key="1">
    <citation type="journal article" date="2019" name="Mol. Biol. Evol.">
        <title>Blast fungal genomes show frequent chromosomal changes, gene gains and losses, and effector gene turnover.</title>
        <authorList>
            <person name="Gomez Luciano L.B."/>
            <person name="Jason Tsai I."/>
            <person name="Chuma I."/>
            <person name="Tosa Y."/>
            <person name="Chen Y.H."/>
            <person name="Li J.Y."/>
            <person name="Li M.Y."/>
            <person name="Jade Lu M.Y."/>
            <person name="Nakayashiki H."/>
            <person name="Li W.H."/>
        </authorList>
    </citation>
    <scope>NUCLEOTIDE SEQUENCE [LARGE SCALE GENOMIC DNA]</scope>
    <source>
        <strain evidence="6">MZ5-1-6</strain>
    </source>
</reference>
<dbReference type="InterPro" id="IPR050775">
    <property type="entry name" value="FAD-binding_Monooxygenases"/>
</dbReference>
<dbReference type="SUPFAM" id="SSF51905">
    <property type="entry name" value="FAD/NAD(P)-binding domain"/>
    <property type="match status" value="3"/>
</dbReference>
<dbReference type="Pfam" id="PF00743">
    <property type="entry name" value="FMO-like"/>
    <property type="match status" value="1"/>
</dbReference>
<dbReference type="SUPFAM" id="SSF56281">
    <property type="entry name" value="Metallo-hydrolase/oxidoreductase"/>
    <property type="match status" value="1"/>
</dbReference>
<dbReference type="InterPro" id="IPR036866">
    <property type="entry name" value="RibonucZ/Hydroxyglut_hydro"/>
</dbReference>
<evidence type="ECO:0000313" key="6">
    <source>
        <dbReference type="EMBL" id="QBZ63334.1"/>
    </source>
</evidence>
<dbReference type="InterPro" id="IPR001279">
    <property type="entry name" value="Metallo-B-lactamas"/>
</dbReference>
<accession>A0A4P7NMB3</accession>